<evidence type="ECO:0000313" key="2">
    <source>
        <dbReference type="EMBL" id="GES77590.1"/>
    </source>
</evidence>
<reference evidence="2" key="1">
    <citation type="submission" date="2019-10" db="EMBL/GenBank/DDBJ databases">
        <title>Conservation and host-specific expression of non-tandemly repeated heterogenous ribosome RNA gene in arbuscular mycorrhizal fungi.</title>
        <authorList>
            <person name="Maeda T."/>
            <person name="Kobayashi Y."/>
            <person name="Nakagawa T."/>
            <person name="Ezawa T."/>
            <person name="Yamaguchi K."/>
            <person name="Bino T."/>
            <person name="Nishimoto Y."/>
            <person name="Shigenobu S."/>
            <person name="Kawaguchi M."/>
        </authorList>
    </citation>
    <scope>NUCLEOTIDE SEQUENCE</scope>
    <source>
        <strain evidence="2">HR1</strain>
    </source>
</reference>
<dbReference type="GO" id="GO:0046983">
    <property type="term" value="F:protein dimerization activity"/>
    <property type="evidence" value="ECO:0007669"/>
    <property type="project" value="InterPro"/>
</dbReference>
<evidence type="ECO:0000259" key="1">
    <source>
        <dbReference type="Pfam" id="PF05699"/>
    </source>
</evidence>
<dbReference type="Proteomes" id="UP000615446">
    <property type="component" value="Unassembled WGS sequence"/>
</dbReference>
<feature type="domain" description="HAT C-terminal dimerisation" evidence="1">
    <location>
        <begin position="228"/>
        <end position="290"/>
    </location>
</feature>
<sequence>MKLAYSNLSPFLPNLKHNCCLAHILNLIGEAWVNFQKFELVDKLIMNFKLIFTYNSQRKIRWKKHLLQNGIESPTLAPLPVKTKWNSWFLFLCWIKPLYSHLITFVTAEYSINHNLKAVRDLYTFCQNRSHIFCVKIFIYFITYNSKRAFILANEKCEKHISHHPALLFFKAIQCFDPRFIQSNSSNHNMENYRIIKEFYLPTDTLIQEWTIYCGLNESIEEFDDLDLYWQGKRHILPELNSLALIYIWLPVSGVDIEHSFSSYKSILSDRRVAFKEENIQMLNFLYFNLSNNDDYNNELMIYE</sequence>
<gene>
    <name evidence="2" type="ORF">RCL2_000494600</name>
</gene>
<organism evidence="2 3">
    <name type="scientific">Rhizophagus clarus</name>
    <dbReference type="NCBI Taxonomy" id="94130"/>
    <lineage>
        <taxon>Eukaryota</taxon>
        <taxon>Fungi</taxon>
        <taxon>Fungi incertae sedis</taxon>
        <taxon>Mucoromycota</taxon>
        <taxon>Glomeromycotina</taxon>
        <taxon>Glomeromycetes</taxon>
        <taxon>Glomerales</taxon>
        <taxon>Glomeraceae</taxon>
        <taxon>Rhizophagus</taxon>
    </lineage>
</organism>
<dbReference type="Pfam" id="PF05699">
    <property type="entry name" value="Dimer_Tnp_hAT"/>
    <property type="match status" value="1"/>
</dbReference>
<dbReference type="OrthoDB" id="2430477at2759"/>
<comment type="caution">
    <text evidence="2">The sequence shown here is derived from an EMBL/GenBank/DDBJ whole genome shotgun (WGS) entry which is preliminary data.</text>
</comment>
<dbReference type="EMBL" id="BLAL01000030">
    <property type="protein sequence ID" value="GES77590.1"/>
    <property type="molecule type" value="Genomic_DNA"/>
</dbReference>
<evidence type="ECO:0000313" key="3">
    <source>
        <dbReference type="Proteomes" id="UP000615446"/>
    </source>
</evidence>
<protein>
    <submittedName>
        <fullName evidence="2">Transcription factor E2F6 isoform X2</fullName>
    </submittedName>
</protein>
<name>A0A8H3L0E1_9GLOM</name>
<proteinExistence type="predicted"/>
<dbReference type="InterPro" id="IPR008906">
    <property type="entry name" value="HATC_C_dom"/>
</dbReference>
<accession>A0A8H3L0E1</accession>
<dbReference type="InterPro" id="IPR012337">
    <property type="entry name" value="RNaseH-like_sf"/>
</dbReference>
<dbReference type="SUPFAM" id="SSF53098">
    <property type="entry name" value="Ribonuclease H-like"/>
    <property type="match status" value="1"/>
</dbReference>
<dbReference type="AlphaFoldDB" id="A0A8H3L0E1"/>